<gene>
    <name evidence="2" type="ORF">EDC35_11088</name>
</gene>
<keyword evidence="1" id="KW-0812">Transmembrane</keyword>
<keyword evidence="3" id="KW-1185">Reference proteome</keyword>
<dbReference type="Proteomes" id="UP000295717">
    <property type="component" value="Unassembled WGS sequence"/>
</dbReference>
<sequence length="111" mass="11543">MDEPQSASTSLYGIPLMLVFALVAAPASAQLAQQAFQIAIDRFGDPCQGIETTRPLGTASNGDALVAVACTNGGHHVVAIHRDNSVSYMSPCQAFETGTGITCFDGQPSTR</sequence>
<keyword evidence="1" id="KW-0472">Membrane</keyword>
<dbReference type="OrthoDB" id="5772510at2"/>
<organism evidence="2 3">
    <name type="scientific">Thiobaca trueperi</name>
    <dbReference type="NCBI Taxonomy" id="127458"/>
    <lineage>
        <taxon>Bacteria</taxon>
        <taxon>Pseudomonadati</taxon>
        <taxon>Pseudomonadota</taxon>
        <taxon>Gammaproteobacteria</taxon>
        <taxon>Chromatiales</taxon>
        <taxon>Chromatiaceae</taxon>
        <taxon>Thiobaca</taxon>
    </lineage>
</organism>
<dbReference type="RefSeq" id="WP_132978395.1">
    <property type="nucleotide sequence ID" value="NZ_SMAO01000010.1"/>
</dbReference>
<comment type="caution">
    <text evidence="2">The sequence shown here is derived from an EMBL/GenBank/DDBJ whole genome shotgun (WGS) entry which is preliminary data.</text>
</comment>
<keyword evidence="1" id="KW-1133">Transmembrane helix</keyword>
<proteinExistence type="predicted"/>
<evidence type="ECO:0000313" key="3">
    <source>
        <dbReference type="Proteomes" id="UP000295717"/>
    </source>
</evidence>
<feature type="transmembrane region" description="Helical" evidence="1">
    <location>
        <begin position="12"/>
        <end position="32"/>
    </location>
</feature>
<dbReference type="AlphaFoldDB" id="A0A4R3MUN5"/>
<dbReference type="EMBL" id="SMAO01000010">
    <property type="protein sequence ID" value="TCT19041.1"/>
    <property type="molecule type" value="Genomic_DNA"/>
</dbReference>
<evidence type="ECO:0000256" key="1">
    <source>
        <dbReference type="SAM" id="Phobius"/>
    </source>
</evidence>
<evidence type="ECO:0000313" key="2">
    <source>
        <dbReference type="EMBL" id="TCT19041.1"/>
    </source>
</evidence>
<name>A0A4R3MUN5_9GAMM</name>
<accession>A0A4R3MUN5</accession>
<protein>
    <submittedName>
        <fullName evidence="2">Uncharacterized protein</fullName>
    </submittedName>
</protein>
<reference evidence="2 3" key="1">
    <citation type="submission" date="2019-03" db="EMBL/GenBank/DDBJ databases">
        <title>Genomic Encyclopedia of Type Strains, Phase IV (KMG-IV): sequencing the most valuable type-strain genomes for metagenomic binning, comparative biology and taxonomic classification.</title>
        <authorList>
            <person name="Goeker M."/>
        </authorList>
    </citation>
    <scope>NUCLEOTIDE SEQUENCE [LARGE SCALE GENOMIC DNA]</scope>
    <source>
        <strain evidence="2 3">DSM 13587</strain>
    </source>
</reference>